<dbReference type="Proteomes" id="UP001556367">
    <property type="component" value="Unassembled WGS sequence"/>
</dbReference>
<dbReference type="EMBL" id="JASNQZ010000006">
    <property type="protein sequence ID" value="KAL0956814.1"/>
    <property type="molecule type" value="Genomic_DNA"/>
</dbReference>
<feature type="region of interest" description="Disordered" evidence="1">
    <location>
        <begin position="250"/>
        <end position="414"/>
    </location>
</feature>
<dbReference type="InterPro" id="IPR009060">
    <property type="entry name" value="UBA-like_sf"/>
</dbReference>
<feature type="compositionally biased region" description="Pro residues" evidence="1">
    <location>
        <begin position="301"/>
        <end position="320"/>
    </location>
</feature>
<evidence type="ECO:0000313" key="2">
    <source>
        <dbReference type="EMBL" id="KAL0956814.1"/>
    </source>
</evidence>
<name>A0ABR3JMH0_9AGAR</name>
<keyword evidence="3" id="KW-1185">Reference proteome</keyword>
<feature type="region of interest" description="Disordered" evidence="1">
    <location>
        <begin position="170"/>
        <end position="217"/>
    </location>
</feature>
<feature type="compositionally biased region" description="Low complexity" evidence="1">
    <location>
        <begin position="269"/>
        <end position="300"/>
    </location>
</feature>
<organism evidence="2 3">
    <name type="scientific">Hohenbuehelia grisea</name>
    <dbReference type="NCBI Taxonomy" id="104357"/>
    <lineage>
        <taxon>Eukaryota</taxon>
        <taxon>Fungi</taxon>
        <taxon>Dikarya</taxon>
        <taxon>Basidiomycota</taxon>
        <taxon>Agaricomycotina</taxon>
        <taxon>Agaricomycetes</taxon>
        <taxon>Agaricomycetidae</taxon>
        <taxon>Agaricales</taxon>
        <taxon>Pleurotineae</taxon>
        <taxon>Pleurotaceae</taxon>
        <taxon>Hohenbuehelia</taxon>
    </lineage>
</organism>
<protein>
    <recommendedName>
        <fullName evidence="4">CUE domain-containing protein</fullName>
    </recommendedName>
</protein>
<dbReference type="CDD" id="cd14279">
    <property type="entry name" value="CUE"/>
    <property type="match status" value="1"/>
</dbReference>
<evidence type="ECO:0000313" key="3">
    <source>
        <dbReference type="Proteomes" id="UP001556367"/>
    </source>
</evidence>
<evidence type="ECO:0008006" key="4">
    <source>
        <dbReference type="Google" id="ProtNLM"/>
    </source>
</evidence>
<feature type="compositionally biased region" description="Polar residues" evidence="1">
    <location>
        <begin position="202"/>
        <end position="217"/>
    </location>
</feature>
<gene>
    <name evidence="2" type="ORF">HGRIS_002925</name>
</gene>
<accession>A0ABR3JMH0</accession>
<feature type="compositionally biased region" description="Low complexity" evidence="1">
    <location>
        <begin position="22"/>
        <end position="47"/>
    </location>
</feature>
<feature type="region of interest" description="Disordered" evidence="1">
    <location>
        <begin position="1"/>
        <end position="99"/>
    </location>
</feature>
<comment type="caution">
    <text evidence="2">The sequence shown here is derived from an EMBL/GenBank/DDBJ whole genome shotgun (WGS) entry which is preliminary data.</text>
</comment>
<dbReference type="PANTHER" id="PTHR16461">
    <property type="entry name" value="TOLL-INTERACTING PROTEIN"/>
    <property type="match status" value="1"/>
</dbReference>
<feature type="compositionally biased region" description="Gly residues" evidence="1">
    <location>
        <begin position="189"/>
        <end position="201"/>
    </location>
</feature>
<evidence type="ECO:0000256" key="1">
    <source>
        <dbReference type="SAM" id="MobiDB-lite"/>
    </source>
</evidence>
<dbReference type="SUPFAM" id="SSF46934">
    <property type="entry name" value="UBA-like"/>
    <property type="match status" value="1"/>
</dbReference>
<sequence>MTSTTPLPSEVPTAAIANPQDAAATPGSGEATPTAATPAPVEASTSPGPQTQASNPFEPAPVSNAAVRSASPSPSSAPEPVAQNAPAMPPRPTGVEEAPADPRVAGLRAMFPDFDDMLLLSVLESVGWDQDRAIDTLLGMNDPEYKPASQAPVQSQTDLDEQLARRLMLEEQEQQQAAWRAAHPQPPLSGGGYEPAPGGGRTQYQTYPQQGSATEGPSIASDLQEQFTKVAEAGKKTFGSLLSKVKAKMQEFDAPRQSPQSTQPTWGTPSAQAPYAAAPAASTSPVQSPAQQPAYYDPNPYRSPSPSPSPHTSPIPPVTTPAPALTMPSNPVPISSPASADATRSAAASGGSIPASGISPSSAPIDGGKLGLLPKRPVSLLRPSNETPQAQSKKPEDDDELEYAENPFEEGSRK</sequence>
<feature type="compositionally biased region" description="Low complexity" evidence="1">
    <location>
        <begin position="60"/>
        <end position="82"/>
    </location>
</feature>
<feature type="compositionally biased region" description="Polar residues" evidence="1">
    <location>
        <begin position="382"/>
        <end position="392"/>
    </location>
</feature>
<dbReference type="PANTHER" id="PTHR16461:SF5">
    <property type="entry name" value="TOLL-INTERACTING PROTEIN"/>
    <property type="match status" value="1"/>
</dbReference>
<reference evidence="3" key="1">
    <citation type="submission" date="2024-06" db="EMBL/GenBank/DDBJ databases">
        <title>Multi-omics analyses provide insights into the biosynthesis of the anticancer antibiotic pleurotin in Hohenbuehelia grisea.</title>
        <authorList>
            <person name="Weaver J.A."/>
            <person name="Alberti F."/>
        </authorList>
    </citation>
    <scope>NUCLEOTIDE SEQUENCE [LARGE SCALE GENOMIC DNA]</scope>
    <source>
        <strain evidence="3">T-177</strain>
    </source>
</reference>
<feature type="compositionally biased region" description="Low complexity" evidence="1">
    <location>
        <begin position="335"/>
        <end position="365"/>
    </location>
</feature>
<feature type="compositionally biased region" description="Polar residues" evidence="1">
    <location>
        <begin position="257"/>
        <end position="268"/>
    </location>
</feature>
<proteinExistence type="predicted"/>
<dbReference type="Gene3D" id="1.10.8.10">
    <property type="entry name" value="DNA helicase RuvA subunit, C-terminal domain"/>
    <property type="match status" value="1"/>
</dbReference>